<feature type="transmembrane region" description="Helical" evidence="1">
    <location>
        <begin position="58"/>
        <end position="80"/>
    </location>
</feature>
<accession>A0A8G2CJE2</accession>
<dbReference type="RefSeq" id="WP_029311184.1">
    <property type="nucleotide sequence ID" value="NZ_FTNE01000005.1"/>
</dbReference>
<comment type="caution">
    <text evidence="2">The sequence shown here is derived from an EMBL/GenBank/DDBJ whole genome shotgun (WGS) entry which is preliminary data.</text>
</comment>
<dbReference type="EMBL" id="FTNE01000005">
    <property type="protein sequence ID" value="SIQ49706.1"/>
    <property type="molecule type" value="Genomic_DNA"/>
</dbReference>
<evidence type="ECO:0000313" key="2">
    <source>
        <dbReference type="EMBL" id="SIQ49706.1"/>
    </source>
</evidence>
<keyword evidence="1" id="KW-1133">Transmembrane helix</keyword>
<evidence type="ECO:0000313" key="3">
    <source>
        <dbReference type="Proteomes" id="UP000186308"/>
    </source>
</evidence>
<organism evidence="2 3">
    <name type="scientific">Acidiphilium rubrum</name>
    <dbReference type="NCBI Taxonomy" id="526"/>
    <lineage>
        <taxon>Bacteria</taxon>
        <taxon>Pseudomonadati</taxon>
        <taxon>Pseudomonadota</taxon>
        <taxon>Alphaproteobacteria</taxon>
        <taxon>Acetobacterales</taxon>
        <taxon>Acidocellaceae</taxon>
        <taxon>Acidiphilium</taxon>
    </lineage>
</organism>
<evidence type="ECO:0000256" key="1">
    <source>
        <dbReference type="SAM" id="Phobius"/>
    </source>
</evidence>
<reference evidence="2 3" key="1">
    <citation type="submission" date="2017-01" db="EMBL/GenBank/DDBJ databases">
        <authorList>
            <person name="Varghese N."/>
            <person name="Submissions S."/>
        </authorList>
    </citation>
    <scope>NUCLEOTIDE SEQUENCE [LARGE SCALE GENOMIC DNA]</scope>
    <source>
        <strain evidence="2 3">ATCC 35905</strain>
    </source>
</reference>
<dbReference type="OrthoDB" id="9995052at2"/>
<dbReference type="Proteomes" id="UP000186308">
    <property type="component" value="Unassembled WGS sequence"/>
</dbReference>
<keyword evidence="1" id="KW-0812">Transmembrane</keyword>
<proteinExistence type="predicted"/>
<protein>
    <submittedName>
        <fullName evidence="2">Uncharacterized protein</fullName>
    </submittedName>
</protein>
<sequence length="174" mass="18403">MIDDGMTEGSALPAFMAEEALALRAGPAPTSPPLIVAFMILALGVVGPVVFVRDAVPSVFLTIASLLMPVAGVVSVIAAVGSWRRRRADPVVRARAIIAPGGVTLVAQPGMREAYEWGEIAGAFVSRSVFTLHLSDADGKVTRRAIRYSALETPVEMLEGRIAVAMRAHREAQL</sequence>
<dbReference type="AlphaFoldDB" id="A0A8G2CJE2"/>
<name>A0A8G2CJE2_ACIRU</name>
<keyword evidence="3" id="KW-1185">Reference proteome</keyword>
<feature type="transmembrane region" description="Helical" evidence="1">
    <location>
        <begin position="34"/>
        <end position="52"/>
    </location>
</feature>
<keyword evidence="1" id="KW-0472">Membrane</keyword>
<gene>
    <name evidence="2" type="ORF">SAMN05421828_105120</name>
</gene>